<reference evidence="1" key="1">
    <citation type="submission" date="2015-12" db="EMBL/GenBank/DDBJ databases">
        <title>Gene expression during late stages of embryo sac development: a critical building block for successful pollen-pistil interactions.</title>
        <authorList>
            <person name="Liu Y."/>
            <person name="Joly V."/>
            <person name="Sabar M."/>
            <person name="Matton D.P."/>
        </authorList>
    </citation>
    <scope>NUCLEOTIDE SEQUENCE</scope>
</reference>
<evidence type="ECO:0000313" key="1">
    <source>
        <dbReference type="EMBL" id="JAP22201.1"/>
    </source>
</evidence>
<feature type="non-terminal residue" evidence="1">
    <location>
        <position position="1"/>
    </location>
</feature>
<sequence length="83" mass="9790">QAPHHAKRSPLIKWRRVEGRAHYPPSLEGCDWSKGQRVTDGFLGYQKKKRITVDDFKVVLESLDFLFLFQTGPPLLYQFPWFN</sequence>
<proteinExistence type="predicted"/>
<accession>A0A0V0HQR5</accession>
<dbReference type="EMBL" id="GEDG01016832">
    <property type="protein sequence ID" value="JAP22201.1"/>
    <property type="molecule type" value="Transcribed_RNA"/>
</dbReference>
<protein>
    <submittedName>
        <fullName evidence="1">Putative ovule protein</fullName>
    </submittedName>
</protein>
<dbReference type="AlphaFoldDB" id="A0A0V0HQR5"/>
<organism evidence="1">
    <name type="scientific">Solanum chacoense</name>
    <name type="common">Chaco potato</name>
    <dbReference type="NCBI Taxonomy" id="4108"/>
    <lineage>
        <taxon>Eukaryota</taxon>
        <taxon>Viridiplantae</taxon>
        <taxon>Streptophyta</taxon>
        <taxon>Embryophyta</taxon>
        <taxon>Tracheophyta</taxon>
        <taxon>Spermatophyta</taxon>
        <taxon>Magnoliopsida</taxon>
        <taxon>eudicotyledons</taxon>
        <taxon>Gunneridae</taxon>
        <taxon>Pentapetalae</taxon>
        <taxon>asterids</taxon>
        <taxon>lamiids</taxon>
        <taxon>Solanales</taxon>
        <taxon>Solanaceae</taxon>
        <taxon>Solanoideae</taxon>
        <taxon>Solaneae</taxon>
        <taxon>Solanum</taxon>
    </lineage>
</organism>
<name>A0A0V0HQR5_SOLCH</name>